<feature type="compositionally biased region" description="Basic and acidic residues" evidence="1">
    <location>
        <begin position="1"/>
        <end position="16"/>
    </location>
</feature>
<feature type="compositionally biased region" description="Polar residues" evidence="1">
    <location>
        <begin position="17"/>
        <end position="29"/>
    </location>
</feature>
<dbReference type="PANTHER" id="PTHR43792:SF9">
    <property type="entry name" value="RIBOSOMAL-PROTEIN-ALANINE ACETYLTRANSFERASE"/>
    <property type="match status" value="1"/>
</dbReference>
<dbReference type="InterPro" id="IPR000182">
    <property type="entry name" value="GNAT_dom"/>
</dbReference>
<evidence type="ECO:0000256" key="1">
    <source>
        <dbReference type="SAM" id="MobiDB-lite"/>
    </source>
</evidence>
<dbReference type="Pfam" id="PF13302">
    <property type="entry name" value="Acetyltransf_3"/>
    <property type="match status" value="1"/>
</dbReference>
<dbReference type="EMBL" id="BORT01000001">
    <property type="protein sequence ID" value="GIO45262.1"/>
    <property type="molecule type" value="Genomic_DNA"/>
</dbReference>
<dbReference type="SUPFAM" id="SSF55729">
    <property type="entry name" value="Acyl-CoA N-acyltransferases (Nat)"/>
    <property type="match status" value="1"/>
</dbReference>
<dbReference type="InterPro" id="IPR051531">
    <property type="entry name" value="N-acetyltransferase"/>
</dbReference>
<evidence type="ECO:0000313" key="4">
    <source>
        <dbReference type="Proteomes" id="UP000682811"/>
    </source>
</evidence>
<comment type="caution">
    <text evidence="3">The sequence shown here is derived from an EMBL/GenBank/DDBJ whole genome shotgun (WGS) entry which is preliminary data.</text>
</comment>
<evidence type="ECO:0000313" key="3">
    <source>
        <dbReference type="EMBL" id="GIO45262.1"/>
    </source>
</evidence>
<dbReference type="InterPro" id="IPR016181">
    <property type="entry name" value="Acyl_CoA_acyltransferase"/>
</dbReference>
<feature type="region of interest" description="Disordered" evidence="1">
    <location>
        <begin position="1"/>
        <end position="29"/>
    </location>
</feature>
<protein>
    <recommendedName>
        <fullName evidence="2">N-acetyltransferase domain-containing protein</fullName>
    </recommendedName>
</protein>
<dbReference type="RefSeq" id="WP_212976489.1">
    <property type="nucleotide sequence ID" value="NZ_AP025343.1"/>
</dbReference>
<dbReference type="GO" id="GO:0008999">
    <property type="term" value="F:protein-N-terminal-alanine acetyltransferase activity"/>
    <property type="evidence" value="ECO:0007669"/>
    <property type="project" value="TreeGrafter"/>
</dbReference>
<dbReference type="AlphaFoldDB" id="A0A919YB18"/>
<feature type="domain" description="N-acetyltransferase" evidence="2">
    <location>
        <begin position="15"/>
        <end position="72"/>
    </location>
</feature>
<gene>
    <name evidence="3" type="ORF">J34TS1_00270</name>
</gene>
<sequence>MLSSQESRDFSHERFNTESQMNTTHRNKGYTTQAAKGLIKYLFENTNVQELIAIAQTRNQPSNKVLQKCGFEPQDDIEIENREYHVYKLRKSVKI</sequence>
<reference evidence="3 4" key="1">
    <citation type="submission" date="2021-03" db="EMBL/GenBank/DDBJ databases">
        <title>Antimicrobial resistance genes in bacteria isolated from Japanese honey, and their potential for conferring macrolide and lincosamide resistance in the American foulbrood pathogen Paenibacillus larvae.</title>
        <authorList>
            <person name="Okamoto M."/>
            <person name="Kumagai M."/>
            <person name="Kanamori H."/>
            <person name="Takamatsu D."/>
        </authorList>
    </citation>
    <scope>NUCLEOTIDE SEQUENCE [LARGE SCALE GENOMIC DNA]</scope>
    <source>
        <strain evidence="3 4">J34TS1</strain>
    </source>
</reference>
<name>A0A919YB18_9BACL</name>
<dbReference type="PANTHER" id="PTHR43792">
    <property type="entry name" value="GNAT FAMILY, PUTATIVE (AFU_ORTHOLOGUE AFUA_3G00765)-RELATED-RELATED"/>
    <property type="match status" value="1"/>
</dbReference>
<dbReference type="Gene3D" id="3.40.630.30">
    <property type="match status" value="1"/>
</dbReference>
<evidence type="ECO:0000259" key="2">
    <source>
        <dbReference type="Pfam" id="PF13302"/>
    </source>
</evidence>
<dbReference type="GO" id="GO:0005737">
    <property type="term" value="C:cytoplasm"/>
    <property type="evidence" value="ECO:0007669"/>
    <property type="project" value="TreeGrafter"/>
</dbReference>
<keyword evidence="4" id="KW-1185">Reference proteome</keyword>
<proteinExistence type="predicted"/>
<organism evidence="3 4">
    <name type="scientific">Paenibacillus azoreducens</name>
    <dbReference type="NCBI Taxonomy" id="116718"/>
    <lineage>
        <taxon>Bacteria</taxon>
        <taxon>Bacillati</taxon>
        <taxon>Bacillota</taxon>
        <taxon>Bacilli</taxon>
        <taxon>Bacillales</taxon>
        <taxon>Paenibacillaceae</taxon>
        <taxon>Paenibacillus</taxon>
    </lineage>
</organism>
<dbReference type="Proteomes" id="UP000682811">
    <property type="component" value="Unassembled WGS sequence"/>
</dbReference>
<accession>A0A919YB18</accession>